<sequence>MLFKEFKEFISRGNVIDMAVGIIVGSAFTSIVTSLVNNIFNPFIGLFLGKIDLSSLAITVGKAKIKYGLFLNSVINFLLIAFIVFLLIKFINKLSNKKQEKKAQEPSLTDQYLAEIIKLLKK</sequence>
<keyword evidence="12" id="KW-1185">Reference proteome</keyword>
<feature type="transmembrane region" description="Helical" evidence="10">
    <location>
        <begin position="69"/>
        <end position="91"/>
    </location>
</feature>
<dbReference type="SUPFAM" id="SSF81330">
    <property type="entry name" value="Gated mechanosensitive channel"/>
    <property type="match status" value="1"/>
</dbReference>
<protein>
    <recommendedName>
        <fullName evidence="10">Large-conductance mechanosensitive channel</fullName>
    </recommendedName>
</protein>
<keyword evidence="5 10" id="KW-0812">Transmembrane</keyword>
<dbReference type="PANTHER" id="PTHR30266:SF2">
    <property type="entry name" value="LARGE-CONDUCTANCE MECHANOSENSITIVE CHANNEL"/>
    <property type="match status" value="1"/>
</dbReference>
<keyword evidence="8 10" id="KW-0472">Membrane</keyword>
<keyword evidence="4 10" id="KW-1003">Cell membrane</keyword>
<dbReference type="PRINTS" id="PR01264">
    <property type="entry name" value="MECHCHANNEL"/>
</dbReference>
<name>A0A0C1PPD3_9LACO</name>
<accession>A0A0C1PPD3</accession>
<evidence type="ECO:0000256" key="6">
    <source>
        <dbReference type="ARBA" id="ARBA00022989"/>
    </source>
</evidence>
<dbReference type="Proteomes" id="UP000031397">
    <property type="component" value="Unassembled WGS sequence"/>
</dbReference>
<evidence type="ECO:0000256" key="2">
    <source>
        <dbReference type="ARBA" id="ARBA00007254"/>
    </source>
</evidence>
<evidence type="ECO:0000256" key="9">
    <source>
        <dbReference type="ARBA" id="ARBA00023303"/>
    </source>
</evidence>
<comment type="similarity">
    <text evidence="2 10">Belongs to the MscL family.</text>
</comment>
<keyword evidence="6 10" id="KW-1133">Transmembrane helix</keyword>
<keyword evidence="3 10" id="KW-0813">Transport</keyword>
<evidence type="ECO:0000313" key="11">
    <source>
        <dbReference type="EMBL" id="KID41736.1"/>
    </source>
</evidence>
<dbReference type="InterPro" id="IPR037673">
    <property type="entry name" value="MSC/AndL"/>
</dbReference>
<dbReference type="HAMAP" id="MF_00115">
    <property type="entry name" value="MscL"/>
    <property type="match status" value="1"/>
</dbReference>
<dbReference type="GO" id="GO:0008381">
    <property type="term" value="F:mechanosensitive monoatomic ion channel activity"/>
    <property type="evidence" value="ECO:0007669"/>
    <property type="project" value="UniProtKB-UniRule"/>
</dbReference>
<evidence type="ECO:0000256" key="7">
    <source>
        <dbReference type="ARBA" id="ARBA00023065"/>
    </source>
</evidence>
<dbReference type="InterPro" id="IPR001185">
    <property type="entry name" value="MS_channel"/>
</dbReference>
<dbReference type="Pfam" id="PF01741">
    <property type="entry name" value="MscL"/>
    <property type="match status" value="1"/>
</dbReference>
<dbReference type="GO" id="GO:0005886">
    <property type="term" value="C:plasma membrane"/>
    <property type="evidence" value="ECO:0007669"/>
    <property type="project" value="UniProtKB-SubCell"/>
</dbReference>
<keyword evidence="9 10" id="KW-0407">Ion channel</keyword>
<evidence type="ECO:0000256" key="3">
    <source>
        <dbReference type="ARBA" id="ARBA00022448"/>
    </source>
</evidence>
<comment type="function">
    <text evidence="10">Channel that opens in response to stretch forces in the membrane lipid bilayer. May participate in the regulation of osmotic pressure changes within the cell.</text>
</comment>
<dbReference type="NCBIfam" id="TIGR00220">
    <property type="entry name" value="mscL"/>
    <property type="match status" value="1"/>
</dbReference>
<dbReference type="InterPro" id="IPR036019">
    <property type="entry name" value="MscL_channel"/>
</dbReference>
<dbReference type="Gene3D" id="1.10.1200.120">
    <property type="entry name" value="Large-conductance mechanosensitive channel, MscL, domain 1"/>
    <property type="match status" value="1"/>
</dbReference>
<dbReference type="PANTHER" id="PTHR30266">
    <property type="entry name" value="MECHANOSENSITIVE CHANNEL MSCL"/>
    <property type="match status" value="1"/>
</dbReference>
<dbReference type="EMBL" id="JOJZ01000019">
    <property type="protein sequence ID" value="KID41736.1"/>
    <property type="molecule type" value="Genomic_DNA"/>
</dbReference>
<evidence type="ECO:0000256" key="10">
    <source>
        <dbReference type="HAMAP-Rule" id="MF_00115"/>
    </source>
</evidence>
<organism evidence="11 12">
    <name type="scientific">Fructilactobacillus fructivorans</name>
    <dbReference type="NCBI Taxonomy" id="1614"/>
    <lineage>
        <taxon>Bacteria</taxon>
        <taxon>Bacillati</taxon>
        <taxon>Bacillota</taxon>
        <taxon>Bacilli</taxon>
        <taxon>Lactobacillales</taxon>
        <taxon>Lactobacillaceae</taxon>
        <taxon>Fructilactobacillus</taxon>
    </lineage>
</organism>
<evidence type="ECO:0000256" key="5">
    <source>
        <dbReference type="ARBA" id="ARBA00022692"/>
    </source>
</evidence>
<gene>
    <name evidence="10" type="primary">mscL</name>
    <name evidence="11" type="ORF">LfDm3_0978</name>
</gene>
<evidence type="ECO:0000256" key="4">
    <source>
        <dbReference type="ARBA" id="ARBA00022475"/>
    </source>
</evidence>
<reference evidence="11 12" key="1">
    <citation type="submission" date="2014-06" db="EMBL/GenBank/DDBJ databases">
        <title>Functional and comparative genomic analyses of the Drosophila gut microbiota identify candidate symbiosis factors.</title>
        <authorList>
            <person name="Newell P.D."/>
            <person name="Chaston J.M."/>
            <person name="Douglas A.E."/>
        </authorList>
    </citation>
    <scope>NUCLEOTIDE SEQUENCE [LARGE SCALE GENOMIC DNA]</scope>
    <source>
        <strain evidence="11 12">DmCS_002</strain>
    </source>
</reference>
<proteinExistence type="inferred from homology"/>
<comment type="caution">
    <text evidence="11">The sequence shown here is derived from an EMBL/GenBank/DDBJ whole genome shotgun (WGS) entry which is preliminary data.</text>
</comment>
<dbReference type="PROSITE" id="PS01327">
    <property type="entry name" value="MSCL"/>
    <property type="match status" value="1"/>
</dbReference>
<dbReference type="InterPro" id="IPR019823">
    <property type="entry name" value="Mechanosensitive_channel_CS"/>
</dbReference>
<dbReference type="PATRIC" id="fig|1614.7.peg.933"/>
<keyword evidence="7 10" id="KW-0406">Ion transport</keyword>
<dbReference type="NCBIfam" id="NF001842">
    <property type="entry name" value="PRK00567.1-3"/>
    <property type="match status" value="1"/>
</dbReference>
<feature type="transmembrane region" description="Helical" evidence="10">
    <location>
        <begin position="20"/>
        <end position="49"/>
    </location>
</feature>
<evidence type="ECO:0000313" key="12">
    <source>
        <dbReference type="Proteomes" id="UP000031397"/>
    </source>
</evidence>
<comment type="subcellular location">
    <subcellularLocation>
        <location evidence="1 10">Cell membrane</location>
        <topology evidence="1 10">Multi-pass membrane protein</topology>
    </subcellularLocation>
</comment>
<comment type="subunit">
    <text evidence="10">Homopentamer.</text>
</comment>
<dbReference type="AlphaFoldDB" id="A0A0C1PPD3"/>
<evidence type="ECO:0000256" key="8">
    <source>
        <dbReference type="ARBA" id="ARBA00023136"/>
    </source>
</evidence>
<evidence type="ECO:0000256" key="1">
    <source>
        <dbReference type="ARBA" id="ARBA00004651"/>
    </source>
</evidence>